<dbReference type="Proteomes" id="UP000248616">
    <property type="component" value="Unassembled WGS sequence"/>
</dbReference>
<dbReference type="RefSeq" id="WP_111546328.1">
    <property type="nucleotide sequence ID" value="NZ_MZXV01000051.1"/>
</dbReference>
<dbReference type="AlphaFoldDB" id="A0A2W7C2E6"/>
<reference evidence="3" key="1">
    <citation type="submission" date="2017-03" db="EMBL/GenBank/DDBJ databases">
        <authorList>
            <person name="Safronova V.I."/>
            <person name="Sazanova A.L."/>
            <person name="Chirak E.R."/>
        </authorList>
    </citation>
    <scope>NUCLEOTIDE SEQUENCE [LARGE SCALE GENOMIC DNA]</scope>
    <source>
        <strain evidence="3">Ach-343</strain>
    </source>
</reference>
<organism evidence="2 3">
    <name type="scientific">Mesorhizobium kowhaii</name>
    <dbReference type="NCBI Taxonomy" id="1300272"/>
    <lineage>
        <taxon>Bacteria</taxon>
        <taxon>Pseudomonadati</taxon>
        <taxon>Pseudomonadota</taxon>
        <taxon>Alphaproteobacteria</taxon>
        <taxon>Hyphomicrobiales</taxon>
        <taxon>Phyllobacteriaceae</taxon>
        <taxon>Mesorhizobium</taxon>
    </lineage>
</organism>
<comment type="caution">
    <text evidence="2">The sequence shown here is derived from an EMBL/GenBank/DDBJ whole genome shotgun (WGS) entry which is preliminary data.</text>
</comment>
<feature type="region of interest" description="Disordered" evidence="1">
    <location>
        <begin position="82"/>
        <end position="108"/>
    </location>
</feature>
<keyword evidence="3" id="KW-1185">Reference proteome</keyword>
<evidence type="ECO:0000313" key="3">
    <source>
        <dbReference type="Proteomes" id="UP000248616"/>
    </source>
</evidence>
<accession>A0A2W7C2E6</accession>
<protein>
    <submittedName>
        <fullName evidence="2">Uncharacterized protein</fullName>
    </submittedName>
</protein>
<proteinExistence type="predicted"/>
<sequence length="108" mass="12272">MSAFSRLSDPSIRRSIEEEIERLISLLDFVEPDPDLEPWLAGGIEVVGTGDREQDDCDLEEQHDAEGYCPEDYGETLVWSNDPDQPQVGQDWHTDSWARLAPRRSARG</sequence>
<dbReference type="EMBL" id="MZXV01000051">
    <property type="protein sequence ID" value="PZV35988.1"/>
    <property type="molecule type" value="Genomic_DNA"/>
</dbReference>
<evidence type="ECO:0000313" key="2">
    <source>
        <dbReference type="EMBL" id="PZV35988.1"/>
    </source>
</evidence>
<name>A0A2W7C2E6_9HYPH</name>
<evidence type="ECO:0000256" key="1">
    <source>
        <dbReference type="SAM" id="MobiDB-lite"/>
    </source>
</evidence>
<gene>
    <name evidence="2" type="ORF">B5V02_22405</name>
</gene>